<reference evidence="5 6" key="1">
    <citation type="journal article" date="2023" name="Sci. Data">
        <title>Genome assembly of the Korean intertidal mud-creeper Batillaria attramentaria.</title>
        <authorList>
            <person name="Patra A.K."/>
            <person name="Ho P.T."/>
            <person name="Jun S."/>
            <person name="Lee S.J."/>
            <person name="Kim Y."/>
            <person name="Won Y.J."/>
        </authorList>
    </citation>
    <scope>NUCLEOTIDE SEQUENCE [LARGE SCALE GENOMIC DNA]</scope>
    <source>
        <strain evidence="5">Wonlab-2016</strain>
    </source>
</reference>
<evidence type="ECO:0000259" key="4">
    <source>
        <dbReference type="SMART" id="SM00701"/>
    </source>
</evidence>
<dbReference type="EMBL" id="JACVVK020000202">
    <property type="protein sequence ID" value="KAK7484920.1"/>
    <property type="molecule type" value="Genomic_DNA"/>
</dbReference>
<evidence type="ECO:0000256" key="1">
    <source>
        <dbReference type="ARBA" id="ARBA00007553"/>
    </source>
</evidence>
<comment type="caution">
    <text evidence="5">The sequence shown here is derived from an EMBL/GenBank/DDBJ whole genome shotgun (WGS) entry which is preliminary data.</text>
</comment>
<dbReference type="GO" id="GO:0002376">
    <property type="term" value="P:immune system process"/>
    <property type="evidence" value="ECO:0007669"/>
    <property type="project" value="UniProtKB-KW"/>
</dbReference>
<dbReference type="FunFam" id="3.40.80.10:FF:000001">
    <property type="entry name" value="Peptidoglycan recognition protein 1"/>
    <property type="match status" value="1"/>
</dbReference>
<dbReference type="Gene3D" id="3.40.80.10">
    <property type="entry name" value="Peptidoglycan recognition protein-like"/>
    <property type="match status" value="1"/>
</dbReference>
<proteinExistence type="inferred from homology"/>
<keyword evidence="6" id="KW-1185">Reference proteome</keyword>
<evidence type="ECO:0000259" key="3">
    <source>
        <dbReference type="SMART" id="SM00644"/>
    </source>
</evidence>
<dbReference type="CDD" id="cd06583">
    <property type="entry name" value="PGRP"/>
    <property type="match status" value="1"/>
</dbReference>
<dbReference type="SMART" id="SM00701">
    <property type="entry name" value="PGRP"/>
    <property type="match status" value="1"/>
</dbReference>
<accession>A0ABD0KCT3</accession>
<dbReference type="PANTHER" id="PTHR11022">
    <property type="entry name" value="PEPTIDOGLYCAN RECOGNITION PROTEIN"/>
    <property type="match status" value="1"/>
</dbReference>
<dbReference type="PANTHER" id="PTHR11022:SF41">
    <property type="entry name" value="PEPTIDOGLYCAN-RECOGNITION PROTEIN LC-RELATED"/>
    <property type="match status" value="1"/>
</dbReference>
<protein>
    <submittedName>
        <fullName evidence="5">Uncharacterized protein</fullName>
    </submittedName>
</protein>
<feature type="domain" description="N-acetylmuramoyl-L-alanine amidase" evidence="3">
    <location>
        <begin position="73"/>
        <end position="211"/>
    </location>
</feature>
<comment type="similarity">
    <text evidence="1">Belongs to the N-acetylmuramoyl-L-alanine amidase 2 family.</text>
</comment>
<evidence type="ECO:0000313" key="6">
    <source>
        <dbReference type="Proteomes" id="UP001519460"/>
    </source>
</evidence>
<dbReference type="SUPFAM" id="SSF55846">
    <property type="entry name" value="N-acetylmuramoyl-L-alanine amidase-like"/>
    <property type="match status" value="1"/>
</dbReference>
<dbReference type="InterPro" id="IPR036505">
    <property type="entry name" value="Amidase/PGRP_sf"/>
</dbReference>
<dbReference type="InterPro" id="IPR002502">
    <property type="entry name" value="Amidase_domain"/>
</dbReference>
<dbReference type="Proteomes" id="UP001519460">
    <property type="component" value="Unassembled WGS sequence"/>
</dbReference>
<dbReference type="Pfam" id="PF01510">
    <property type="entry name" value="Amidase_2"/>
    <property type="match status" value="1"/>
</dbReference>
<evidence type="ECO:0000313" key="5">
    <source>
        <dbReference type="EMBL" id="KAK7484920.1"/>
    </source>
</evidence>
<feature type="domain" description="Peptidoglycan recognition protein family" evidence="4">
    <location>
        <begin position="61"/>
        <end position="205"/>
    </location>
</feature>
<evidence type="ECO:0000256" key="2">
    <source>
        <dbReference type="ARBA" id="ARBA00022859"/>
    </source>
</evidence>
<dbReference type="InterPro" id="IPR006619">
    <property type="entry name" value="PGRP_domain_met/bac"/>
</dbReference>
<name>A0ABD0KCT3_9CAEN</name>
<organism evidence="5 6">
    <name type="scientific">Batillaria attramentaria</name>
    <dbReference type="NCBI Taxonomy" id="370345"/>
    <lineage>
        <taxon>Eukaryota</taxon>
        <taxon>Metazoa</taxon>
        <taxon>Spiralia</taxon>
        <taxon>Lophotrochozoa</taxon>
        <taxon>Mollusca</taxon>
        <taxon>Gastropoda</taxon>
        <taxon>Caenogastropoda</taxon>
        <taxon>Sorbeoconcha</taxon>
        <taxon>Cerithioidea</taxon>
        <taxon>Batillariidae</taxon>
        <taxon>Batillaria</taxon>
    </lineage>
</organism>
<sequence length="232" mass="25147">MAVGECLPYTGEHRASGGYTWYHLTYGGRAAWAASNWLSVRACDGGSSSSGGSNVQLAGCPKIITRAEWGARAPAHHIGDMAAKPIYVFIHHGGAGNRCHDRNSCQQIVRGYQNYHMDTHGWPDIGYNFVVGEDGNAYEARGWTEIGAHTYGYNHNGIAICIIGDFTHDVPNAAAQNTVKQLIQCGLDNGKISSSYTLKGHRDVGQTSCPGDALYNLIHSWSHYRSGTQLYG</sequence>
<gene>
    <name evidence="5" type="ORF">BaRGS_00023840</name>
</gene>
<dbReference type="AlphaFoldDB" id="A0ABD0KCT3"/>
<keyword evidence="2" id="KW-0391">Immunity</keyword>
<dbReference type="SMART" id="SM00644">
    <property type="entry name" value="Ami_2"/>
    <property type="match status" value="1"/>
</dbReference>
<dbReference type="InterPro" id="IPR015510">
    <property type="entry name" value="PGRP"/>
</dbReference>